<gene>
    <name evidence="3" type="ORF">OCV88_15585</name>
</gene>
<dbReference type="Pfam" id="PF07690">
    <property type="entry name" value="MFS_1"/>
    <property type="match status" value="1"/>
</dbReference>
<dbReference type="Proteomes" id="UP001652442">
    <property type="component" value="Unassembled WGS sequence"/>
</dbReference>
<dbReference type="PANTHER" id="PTHR11360">
    <property type="entry name" value="MONOCARBOXYLATE TRANSPORTER"/>
    <property type="match status" value="1"/>
</dbReference>
<keyword evidence="2" id="KW-0472">Membrane</keyword>
<keyword evidence="2" id="KW-1133">Transmembrane helix</keyword>
<feature type="transmembrane region" description="Helical" evidence="2">
    <location>
        <begin position="50"/>
        <end position="72"/>
    </location>
</feature>
<name>A0ABT2TNA6_9FIRM</name>
<feature type="transmembrane region" description="Helical" evidence="2">
    <location>
        <begin position="137"/>
        <end position="156"/>
    </location>
</feature>
<comment type="caution">
    <text evidence="3">The sequence shown here is derived from an EMBL/GenBank/DDBJ whole genome shotgun (WGS) entry which is preliminary data.</text>
</comment>
<organism evidence="3 4">
    <name type="scientific">Brotonthovivens ammoniilytica</name>
    <dbReference type="NCBI Taxonomy" id="2981725"/>
    <lineage>
        <taxon>Bacteria</taxon>
        <taxon>Bacillati</taxon>
        <taxon>Bacillota</taxon>
        <taxon>Clostridia</taxon>
        <taxon>Lachnospirales</taxon>
        <taxon>Lachnospiraceae</taxon>
        <taxon>Brotonthovivens</taxon>
    </lineage>
</organism>
<dbReference type="RefSeq" id="WP_158426369.1">
    <property type="nucleotide sequence ID" value="NZ_JAOQJQ010000010.1"/>
</dbReference>
<protein>
    <submittedName>
        <fullName evidence="3">MFS transporter</fullName>
    </submittedName>
</protein>
<dbReference type="EMBL" id="JAOQJQ010000010">
    <property type="protein sequence ID" value="MCU6763728.1"/>
    <property type="molecule type" value="Genomic_DNA"/>
</dbReference>
<dbReference type="InterPro" id="IPR011701">
    <property type="entry name" value="MFS"/>
</dbReference>
<feature type="transmembrane region" description="Helical" evidence="2">
    <location>
        <begin position="168"/>
        <end position="188"/>
    </location>
</feature>
<feature type="transmembrane region" description="Helical" evidence="2">
    <location>
        <begin position="79"/>
        <end position="98"/>
    </location>
</feature>
<feature type="transmembrane region" description="Helical" evidence="2">
    <location>
        <begin position="104"/>
        <end position="130"/>
    </location>
</feature>
<dbReference type="InterPro" id="IPR036259">
    <property type="entry name" value="MFS_trans_sf"/>
</dbReference>
<dbReference type="PANTHER" id="PTHR11360:SF290">
    <property type="entry name" value="MONOCARBOXYLATE MFS PERMEASE"/>
    <property type="match status" value="1"/>
</dbReference>
<evidence type="ECO:0000256" key="2">
    <source>
        <dbReference type="SAM" id="Phobius"/>
    </source>
</evidence>
<dbReference type="SUPFAM" id="SSF103473">
    <property type="entry name" value="MFS general substrate transporter"/>
    <property type="match status" value="1"/>
</dbReference>
<proteinExistence type="predicted"/>
<keyword evidence="4" id="KW-1185">Reference proteome</keyword>
<feature type="transmembrane region" description="Helical" evidence="2">
    <location>
        <begin position="390"/>
        <end position="409"/>
    </location>
</feature>
<feature type="transmembrane region" description="Helical" evidence="2">
    <location>
        <begin position="238"/>
        <end position="260"/>
    </location>
</feature>
<dbReference type="PROSITE" id="PS51257">
    <property type="entry name" value="PROKAR_LIPOPROTEIN"/>
    <property type="match status" value="1"/>
</dbReference>
<feature type="transmembrane region" description="Helical" evidence="2">
    <location>
        <begin position="360"/>
        <end position="384"/>
    </location>
</feature>
<keyword evidence="2" id="KW-0812">Transmembrane</keyword>
<dbReference type="InterPro" id="IPR050327">
    <property type="entry name" value="Proton-linked_MCT"/>
</dbReference>
<evidence type="ECO:0000256" key="1">
    <source>
        <dbReference type="ARBA" id="ARBA00004651"/>
    </source>
</evidence>
<dbReference type="Gene3D" id="1.20.1250.20">
    <property type="entry name" value="MFS general substrate transporter like domains"/>
    <property type="match status" value="1"/>
</dbReference>
<accession>A0ABT2TNA6</accession>
<feature type="transmembrane region" description="Helical" evidence="2">
    <location>
        <begin position="272"/>
        <end position="293"/>
    </location>
</feature>
<sequence>MKKFNFGIKGWGIIIFCFFLFWVGSGCPVTSLNVIMEEYHQMYGWDVSVLNSFGTVANLLSIAAAAFFGWWCKKKGPKTLIFAGCIVGALSMFMWGRVESVASYAAWYTICVIASSAYCQIGLASLIANWFPTKKGLAMGIVTLGSCMVGCTYIKSQNVMIDHFSFEASFDLYAAGFVILAVVCLLLVKNDPEMCGVFPDNDQSMTKEKVEAMHQEGILYRQSSPWTVKKLLMTKETWFVGIGGGVLVMFTIGIMSSFIPMCNYAGIETPKAVFLMGITSFVAMPASVIWGIIDEYIGSRKTCIAMFIYFIISVIFALIPNPGTMILAIVMFASVMGGANNLAVSMTASVWGRYDFDSAWTVVFILNTLVRSFGFVIVGSLAAITGSFTSTFIGLIICSAAGAVLMVLCTKKPLGRTDLYLQKES</sequence>
<feature type="transmembrane region" description="Helical" evidence="2">
    <location>
        <begin position="302"/>
        <end position="319"/>
    </location>
</feature>
<comment type="subcellular location">
    <subcellularLocation>
        <location evidence="1">Cell membrane</location>
        <topology evidence="1">Multi-pass membrane protein</topology>
    </subcellularLocation>
</comment>
<evidence type="ECO:0000313" key="3">
    <source>
        <dbReference type="EMBL" id="MCU6763728.1"/>
    </source>
</evidence>
<evidence type="ECO:0000313" key="4">
    <source>
        <dbReference type="Proteomes" id="UP001652442"/>
    </source>
</evidence>
<reference evidence="3 4" key="1">
    <citation type="journal article" date="2021" name="ISME Commun">
        <title>Automated analysis of genomic sequences facilitates high-throughput and comprehensive description of bacteria.</title>
        <authorList>
            <person name="Hitch T.C.A."/>
        </authorList>
    </citation>
    <scope>NUCLEOTIDE SEQUENCE [LARGE SCALE GENOMIC DNA]</scope>
    <source>
        <strain evidence="3 4">Sanger_109</strain>
    </source>
</reference>